<reference evidence="3 4" key="1">
    <citation type="submission" date="2020-05" db="EMBL/GenBank/DDBJ databases">
        <authorList>
            <person name="Niu N."/>
        </authorList>
    </citation>
    <scope>NUCLEOTIDE SEQUENCE [LARGE SCALE GENOMIC DNA]</scope>
    <source>
        <strain evidence="3 4">LMG10982</strain>
    </source>
</reference>
<proteinExistence type="predicted"/>
<feature type="chain" id="PRO_5030912716" evidence="2">
    <location>
        <begin position="27"/>
        <end position="354"/>
    </location>
</feature>
<dbReference type="GO" id="GO:0030975">
    <property type="term" value="F:thiamine binding"/>
    <property type="evidence" value="ECO:0007669"/>
    <property type="project" value="TreeGrafter"/>
</dbReference>
<dbReference type="RefSeq" id="WP_171587614.1">
    <property type="nucleotide sequence ID" value="NZ_JABGBO010000001.1"/>
</dbReference>
<evidence type="ECO:0000313" key="3">
    <source>
        <dbReference type="EMBL" id="NOL48624.1"/>
    </source>
</evidence>
<gene>
    <name evidence="3" type="ORF">HKX40_00525</name>
</gene>
<keyword evidence="4" id="KW-1185">Reference proteome</keyword>
<dbReference type="PANTHER" id="PTHR30006:SF2">
    <property type="entry name" value="ABC TRANSPORTER SUBSTRATE-BINDING PROTEIN"/>
    <property type="match status" value="1"/>
</dbReference>
<accession>A0A7Y4L7Z3</accession>
<organism evidence="3 4">
    <name type="scientific">Pelistega europaea</name>
    <dbReference type="NCBI Taxonomy" id="106147"/>
    <lineage>
        <taxon>Bacteria</taxon>
        <taxon>Pseudomonadati</taxon>
        <taxon>Pseudomonadota</taxon>
        <taxon>Betaproteobacteria</taxon>
        <taxon>Burkholderiales</taxon>
        <taxon>Alcaligenaceae</taxon>
        <taxon>Pelistega</taxon>
    </lineage>
</organism>
<dbReference type="Proteomes" id="UP000541421">
    <property type="component" value="Unassembled WGS sequence"/>
</dbReference>
<feature type="signal peptide" evidence="2">
    <location>
        <begin position="1"/>
        <end position="26"/>
    </location>
</feature>
<keyword evidence="1 2" id="KW-0732">Signal</keyword>
<dbReference type="EMBL" id="JABGBO010000001">
    <property type="protein sequence ID" value="NOL48624.1"/>
    <property type="molecule type" value="Genomic_DNA"/>
</dbReference>
<comment type="caution">
    <text evidence="3">The sequence shown here is derived from an EMBL/GenBank/DDBJ whole genome shotgun (WGS) entry which is preliminary data.</text>
</comment>
<dbReference type="Pfam" id="PF13343">
    <property type="entry name" value="SBP_bac_6"/>
    <property type="match status" value="1"/>
</dbReference>
<protein>
    <submittedName>
        <fullName evidence="3">Solute-binding protein</fullName>
    </submittedName>
</protein>
<dbReference type="GO" id="GO:0030288">
    <property type="term" value="C:outer membrane-bounded periplasmic space"/>
    <property type="evidence" value="ECO:0007669"/>
    <property type="project" value="TreeGrafter"/>
</dbReference>
<dbReference type="Gene3D" id="3.40.190.10">
    <property type="entry name" value="Periplasmic binding protein-like II"/>
    <property type="match status" value="2"/>
</dbReference>
<sequence length="354" mass="39033">MRILNKTLFAALTATALSLSINVAKAADISALEAAAKQEGEVNSLGMPDSWANWKDTWEDLNKKYGLKHVDTDMSSAQEIAKFDAEKKNATADIGDVGASFGPIAKKKGVTLAYKTSYWDDVPAWAKDDEGHWMLAYTGTIAFIVNKETVKDIPRSWADLLKGTYKVTVGDVSAAAQAVNGILAANFALGGDEKDLTPALEFFAKLAKQGRVGNVDPSITNLEKGEVDMAILWDFNGLNYRDKIDPKRFEVLIPSDGSVMSGYSTIINKYAKHPNAAKLAREYIFSDEGQINLARGYARPIRAEKIKLPEDVVSKLLPAEQYKSARPIKDPVAWEKTSKKLPRQWQEQVIMNMK</sequence>
<dbReference type="GO" id="GO:0030976">
    <property type="term" value="F:thiamine pyrophosphate binding"/>
    <property type="evidence" value="ECO:0007669"/>
    <property type="project" value="TreeGrafter"/>
</dbReference>
<name>A0A7Y4L7Z3_9BURK</name>
<dbReference type="GO" id="GO:0015888">
    <property type="term" value="P:thiamine transport"/>
    <property type="evidence" value="ECO:0007669"/>
    <property type="project" value="TreeGrafter"/>
</dbReference>
<dbReference type="SUPFAM" id="SSF53850">
    <property type="entry name" value="Periplasmic binding protein-like II"/>
    <property type="match status" value="1"/>
</dbReference>
<dbReference type="PANTHER" id="PTHR30006">
    <property type="entry name" value="THIAMINE-BINDING PERIPLASMIC PROTEIN-RELATED"/>
    <property type="match status" value="1"/>
</dbReference>
<evidence type="ECO:0000313" key="4">
    <source>
        <dbReference type="Proteomes" id="UP000541421"/>
    </source>
</evidence>
<evidence type="ECO:0000256" key="2">
    <source>
        <dbReference type="SAM" id="SignalP"/>
    </source>
</evidence>
<dbReference type="AlphaFoldDB" id="A0A7Y4L7Z3"/>
<evidence type="ECO:0000256" key="1">
    <source>
        <dbReference type="ARBA" id="ARBA00022729"/>
    </source>
</evidence>